<keyword evidence="4" id="KW-1185">Reference proteome</keyword>
<protein>
    <submittedName>
        <fullName evidence="3">Uncharacterized protein</fullName>
    </submittedName>
</protein>
<feature type="region of interest" description="Disordered" evidence="1">
    <location>
        <begin position="39"/>
        <end position="73"/>
    </location>
</feature>
<keyword evidence="2" id="KW-0732">Signal</keyword>
<evidence type="ECO:0000256" key="1">
    <source>
        <dbReference type="SAM" id="MobiDB-lite"/>
    </source>
</evidence>
<reference evidence="3 4" key="1">
    <citation type="submission" date="2019-05" db="EMBL/GenBank/DDBJ databases">
        <title>Another draft genome of Portunus trituberculatus and its Hox gene families provides insights of decapod evolution.</title>
        <authorList>
            <person name="Jeong J.-H."/>
            <person name="Song I."/>
            <person name="Kim S."/>
            <person name="Choi T."/>
            <person name="Kim D."/>
            <person name="Ryu S."/>
            <person name="Kim W."/>
        </authorList>
    </citation>
    <scope>NUCLEOTIDE SEQUENCE [LARGE SCALE GENOMIC DNA]</scope>
    <source>
        <tissue evidence="3">Muscle</tissue>
    </source>
</reference>
<comment type="caution">
    <text evidence="3">The sequence shown here is derived from an EMBL/GenBank/DDBJ whole genome shotgun (WGS) entry which is preliminary data.</text>
</comment>
<feature type="compositionally biased region" description="Basic and acidic residues" evidence="1">
    <location>
        <begin position="39"/>
        <end position="48"/>
    </location>
</feature>
<evidence type="ECO:0000313" key="3">
    <source>
        <dbReference type="EMBL" id="MPC66944.1"/>
    </source>
</evidence>
<dbReference type="EMBL" id="VSRR010025544">
    <property type="protein sequence ID" value="MPC66944.1"/>
    <property type="molecule type" value="Genomic_DNA"/>
</dbReference>
<dbReference type="Proteomes" id="UP000324222">
    <property type="component" value="Unassembled WGS sequence"/>
</dbReference>
<feature type="signal peptide" evidence="2">
    <location>
        <begin position="1"/>
        <end position="21"/>
    </location>
</feature>
<accession>A0A5B7HE56</accession>
<evidence type="ECO:0000256" key="2">
    <source>
        <dbReference type="SAM" id="SignalP"/>
    </source>
</evidence>
<feature type="compositionally biased region" description="Polar residues" evidence="1">
    <location>
        <begin position="52"/>
        <end position="69"/>
    </location>
</feature>
<sequence>MTRDVFCTALLLALCVMASEGAIKEQDAERLKKTYSAISERETEKQARIQDTALTSQHPTAGITSINKRTSTERSALLRRPELHLRPSLGIEAADRAFPGEIRTRRGTGKAGRGKEGRLW</sequence>
<proteinExistence type="predicted"/>
<organism evidence="3 4">
    <name type="scientific">Portunus trituberculatus</name>
    <name type="common">Swimming crab</name>
    <name type="synonym">Neptunus trituberculatus</name>
    <dbReference type="NCBI Taxonomy" id="210409"/>
    <lineage>
        <taxon>Eukaryota</taxon>
        <taxon>Metazoa</taxon>
        <taxon>Ecdysozoa</taxon>
        <taxon>Arthropoda</taxon>
        <taxon>Crustacea</taxon>
        <taxon>Multicrustacea</taxon>
        <taxon>Malacostraca</taxon>
        <taxon>Eumalacostraca</taxon>
        <taxon>Eucarida</taxon>
        <taxon>Decapoda</taxon>
        <taxon>Pleocyemata</taxon>
        <taxon>Brachyura</taxon>
        <taxon>Eubrachyura</taxon>
        <taxon>Portunoidea</taxon>
        <taxon>Portunidae</taxon>
        <taxon>Portuninae</taxon>
        <taxon>Portunus</taxon>
    </lineage>
</organism>
<feature type="region of interest" description="Disordered" evidence="1">
    <location>
        <begin position="97"/>
        <end position="120"/>
    </location>
</feature>
<evidence type="ECO:0000313" key="4">
    <source>
        <dbReference type="Proteomes" id="UP000324222"/>
    </source>
</evidence>
<feature type="chain" id="PRO_5023106453" evidence="2">
    <location>
        <begin position="22"/>
        <end position="120"/>
    </location>
</feature>
<dbReference type="AlphaFoldDB" id="A0A5B7HE56"/>
<name>A0A5B7HE56_PORTR</name>
<gene>
    <name evidence="3" type="ORF">E2C01_061103</name>
</gene>